<gene>
    <name evidence="2" type="ORF">PENSTE_c003G08925</name>
</gene>
<sequence>MSTAEFKPPVSPKLTESEAKGSPLVIIPWDSHNHDNNEDEDNNRDGEPQIPEQKPEVNTQAPEEARIDKFLALLQLHYRGTKNTQQTSESCVHTQTTNIFHAEIRNVIVIKNKDPDHSMPEKATGTICFTLGNKNVSNHNQNKAWIDLSIDHRI</sequence>
<reference evidence="3" key="1">
    <citation type="journal article" date="2017" name="Nat. Microbiol.">
        <title>Global analysis of biosynthetic gene clusters reveals vast potential of secondary metabolite production in Penicillium species.</title>
        <authorList>
            <person name="Nielsen J.C."/>
            <person name="Grijseels S."/>
            <person name="Prigent S."/>
            <person name="Ji B."/>
            <person name="Dainat J."/>
            <person name="Nielsen K.F."/>
            <person name="Frisvad J.C."/>
            <person name="Workman M."/>
            <person name="Nielsen J."/>
        </authorList>
    </citation>
    <scope>NUCLEOTIDE SEQUENCE [LARGE SCALE GENOMIC DNA]</scope>
    <source>
        <strain evidence="3">IBT 24891</strain>
    </source>
</reference>
<dbReference type="AlphaFoldDB" id="A0A1V6TR10"/>
<keyword evidence="3" id="KW-1185">Reference proteome</keyword>
<accession>A0A1V6TR10</accession>
<name>A0A1V6TR10_9EURO</name>
<organism evidence="2 3">
    <name type="scientific">Penicillium steckii</name>
    <dbReference type="NCBI Taxonomy" id="303698"/>
    <lineage>
        <taxon>Eukaryota</taxon>
        <taxon>Fungi</taxon>
        <taxon>Dikarya</taxon>
        <taxon>Ascomycota</taxon>
        <taxon>Pezizomycotina</taxon>
        <taxon>Eurotiomycetes</taxon>
        <taxon>Eurotiomycetidae</taxon>
        <taxon>Eurotiales</taxon>
        <taxon>Aspergillaceae</taxon>
        <taxon>Penicillium</taxon>
    </lineage>
</organism>
<dbReference type="Proteomes" id="UP000191285">
    <property type="component" value="Unassembled WGS sequence"/>
</dbReference>
<feature type="region of interest" description="Disordered" evidence="1">
    <location>
        <begin position="1"/>
        <end position="62"/>
    </location>
</feature>
<evidence type="ECO:0000313" key="3">
    <source>
        <dbReference type="Proteomes" id="UP000191285"/>
    </source>
</evidence>
<evidence type="ECO:0000313" key="2">
    <source>
        <dbReference type="EMBL" id="OQE28808.1"/>
    </source>
</evidence>
<proteinExistence type="predicted"/>
<evidence type="ECO:0000256" key="1">
    <source>
        <dbReference type="SAM" id="MobiDB-lite"/>
    </source>
</evidence>
<protein>
    <submittedName>
        <fullName evidence="2">Uncharacterized protein</fullName>
    </submittedName>
</protein>
<comment type="caution">
    <text evidence="2">The sequence shown here is derived from an EMBL/GenBank/DDBJ whole genome shotgun (WGS) entry which is preliminary data.</text>
</comment>
<dbReference type="EMBL" id="MLKD01000003">
    <property type="protein sequence ID" value="OQE28808.1"/>
    <property type="molecule type" value="Genomic_DNA"/>
</dbReference>